<dbReference type="InterPro" id="IPR029032">
    <property type="entry name" value="AhpD-like"/>
</dbReference>
<dbReference type="GO" id="GO:0051920">
    <property type="term" value="F:peroxiredoxin activity"/>
    <property type="evidence" value="ECO:0007669"/>
    <property type="project" value="InterPro"/>
</dbReference>
<dbReference type="SUPFAM" id="SSF69118">
    <property type="entry name" value="AhpD-like"/>
    <property type="match status" value="1"/>
</dbReference>
<name>I3VIM0_9BACT</name>
<protein>
    <recommendedName>
        <fullName evidence="1">Carboxymuconolactone decarboxylase-like domain-containing protein</fullName>
    </recommendedName>
</protein>
<dbReference type="Pfam" id="PF02627">
    <property type="entry name" value="CMD"/>
    <property type="match status" value="1"/>
</dbReference>
<evidence type="ECO:0000259" key="1">
    <source>
        <dbReference type="Pfam" id="PF02627"/>
    </source>
</evidence>
<dbReference type="EMBL" id="JQ970528">
    <property type="protein sequence ID" value="AFK79226.1"/>
    <property type="molecule type" value="Genomic_DNA"/>
</dbReference>
<dbReference type="AlphaFoldDB" id="I3VIM0"/>
<reference evidence="2" key="1">
    <citation type="submission" date="2012-04" db="EMBL/GenBank/DDBJ databases">
        <title>Characterization of mineral phosphate solubilization trait from soil metagenome.</title>
        <authorList>
            <person name="Chhabra S."/>
            <person name="Brazil D."/>
            <person name="Morrissey J."/>
            <person name="Burke J."/>
            <person name="O'Gara F."/>
            <person name="Dowling D."/>
        </authorList>
    </citation>
    <scope>NUCLEOTIDE SEQUENCE</scope>
</reference>
<organism evidence="2">
    <name type="scientific">uncultured bacterium F41-01</name>
    <dbReference type="NCBI Taxonomy" id="1191437"/>
    <lineage>
        <taxon>Bacteria</taxon>
        <taxon>environmental samples</taxon>
    </lineage>
</organism>
<accession>I3VIM0</accession>
<sequence>MPRIPLVEPEHASAEVRALYESFAGADLPVMNVMKLFGNNVDFLAALTHIAGALYNKPHLSPRYRELAYLRASQLNSCHY</sequence>
<dbReference type="Gene3D" id="1.20.1290.10">
    <property type="entry name" value="AhpD-like"/>
    <property type="match status" value="1"/>
</dbReference>
<feature type="domain" description="Carboxymuconolactone decarboxylase-like" evidence="1">
    <location>
        <begin position="42"/>
        <end position="80"/>
    </location>
</feature>
<proteinExistence type="predicted"/>
<evidence type="ECO:0000313" key="2">
    <source>
        <dbReference type="EMBL" id="AFK79226.1"/>
    </source>
</evidence>
<dbReference type="InterPro" id="IPR003779">
    <property type="entry name" value="CMD-like"/>
</dbReference>